<keyword evidence="4" id="KW-1185">Reference proteome</keyword>
<dbReference type="PROSITE" id="PS50878">
    <property type="entry name" value="RT_POL"/>
    <property type="match status" value="1"/>
</dbReference>
<feature type="region of interest" description="Disordered" evidence="1">
    <location>
        <begin position="277"/>
        <end position="298"/>
    </location>
</feature>
<feature type="region of interest" description="Disordered" evidence="1">
    <location>
        <begin position="57"/>
        <end position="197"/>
    </location>
</feature>
<name>A0A388JRD2_CHABU</name>
<accession>A0A388JRD2</accession>
<feature type="compositionally biased region" description="Basic and acidic residues" evidence="1">
    <location>
        <begin position="277"/>
        <end position="289"/>
    </location>
</feature>
<organism evidence="3 4">
    <name type="scientific">Chara braunii</name>
    <name type="common">Braun's stonewort</name>
    <dbReference type="NCBI Taxonomy" id="69332"/>
    <lineage>
        <taxon>Eukaryota</taxon>
        <taxon>Viridiplantae</taxon>
        <taxon>Streptophyta</taxon>
        <taxon>Charophyceae</taxon>
        <taxon>Charales</taxon>
        <taxon>Characeae</taxon>
        <taxon>Chara</taxon>
    </lineage>
</organism>
<dbReference type="Gramene" id="GBG60366">
    <property type="protein sequence ID" value="GBG60366"/>
    <property type="gene ID" value="CBR_g4324"/>
</dbReference>
<dbReference type="InterPro" id="IPR000477">
    <property type="entry name" value="RT_dom"/>
</dbReference>
<evidence type="ECO:0000259" key="2">
    <source>
        <dbReference type="PROSITE" id="PS50878"/>
    </source>
</evidence>
<evidence type="ECO:0000256" key="1">
    <source>
        <dbReference type="SAM" id="MobiDB-lite"/>
    </source>
</evidence>
<protein>
    <recommendedName>
        <fullName evidence="2">Reverse transcriptase domain-containing protein</fullName>
    </recommendedName>
</protein>
<feature type="compositionally biased region" description="Basic residues" evidence="1">
    <location>
        <begin position="132"/>
        <end position="152"/>
    </location>
</feature>
<feature type="compositionally biased region" description="Basic and acidic residues" evidence="1">
    <location>
        <begin position="57"/>
        <end position="73"/>
    </location>
</feature>
<sequence length="926" mass="105754">MKEHFRQFRKERHELPEKRRLEEERKAKEEDEIRRNQDFAQKAEEFRLQLRAEQLEEWRRTNSEAKEAVEKTRKSTQKHTGKSGSGTKRKIGQNRKKKVLESSSEESESENTSNEEVSDSSTSDSDTQGTRARVKARGKRTVKRSRRKAKPKKDKDKRPSERTPPSRVYKRGKSSKQLPVRQEDEPGIDGEPQTPLTGNFKGLSAGCSQTGLIDYCISAHKIYSSKKADVLRKLCEQKGLKFGLDMYVVIPLRHANSTDDYAFEKHLISVFNPSLNSRDRGKGGKEKLSKGRWRKGRRERGGCRRTIRLQRVTMMGYQGMHITLVLSWLTEHIDGREIMVQFASRDSWIDGWRRIRRAFGGSEIVIGGEVSRLGVSKAALEKGGEVRFKRIIKSKTTTERNRSLLISLLKRPRPDSRLQPLPTKKLIGLYKTAGLFSDKGTKHRLRMKLDRVIARKTGVTVRKRVNIKLPFDSRIRKNGVRSLAEQAIDRAIKEKPLVDFVKTRSRVLWLKNWTVAELLHNQKKYANMQEYPCPCRYLDLHKLEGHVSTSFSEMDVPTFVRNSKNVTKPARAISTDTLAKAVLLATQHLKVKEILEIEPREVLIGEQRPSTTWTDEEVLNWKVYLDGLVLTPIDRNQGGTAVLCPVLYRHGFGKTFSWNTNYEAVGTCEAEADVLKESRDDFRRSGLQAIGTWKPDGRLGAAYVIPKHKDLTRWRPIAPAPADPASMTHRSVARALHQLRKRLPENSTFYLNSIAELGERLAGTAIRLRVAGCDSAIGRCYDIKDMFSRIPHETVIQAVHHLLRLYKDKGCKQVRVSRRGKICVISNNRRKMDGCVSLKLKLILEGVKYDLRHTVVRCGEKIVKQVFGIPMGKSTSSILASITCAMAELRFINELGGDRRLIGGWRVMDDISVITGVREQDQKMIQ</sequence>
<comment type="caution">
    <text evidence="3">The sequence shown here is derived from an EMBL/GenBank/DDBJ whole genome shotgun (WGS) entry which is preliminary data.</text>
</comment>
<feature type="compositionally biased region" description="Basic residues" evidence="1">
    <location>
        <begin position="74"/>
        <end position="98"/>
    </location>
</feature>
<dbReference type="Proteomes" id="UP000265515">
    <property type="component" value="Unassembled WGS sequence"/>
</dbReference>
<gene>
    <name evidence="3" type="ORF">CBR_g4324</name>
</gene>
<evidence type="ECO:0000313" key="3">
    <source>
        <dbReference type="EMBL" id="GBG60366.1"/>
    </source>
</evidence>
<evidence type="ECO:0000313" key="4">
    <source>
        <dbReference type="Proteomes" id="UP000265515"/>
    </source>
</evidence>
<reference evidence="3 4" key="1">
    <citation type="journal article" date="2018" name="Cell">
        <title>The Chara Genome: Secondary Complexity and Implications for Plant Terrestrialization.</title>
        <authorList>
            <person name="Nishiyama T."/>
            <person name="Sakayama H."/>
            <person name="Vries J.D."/>
            <person name="Buschmann H."/>
            <person name="Saint-Marcoux D."/>
            <person name="Ullrich K.K."/>
            <person name="Haas F.B."/>
            <person name="Vanderstraeten L."/>
            <person name="Becker D."/>
            <person name="Lang D."/>
            <person name="Vosolsobe S."/>
            <person name="Rombauts S."/>
            <person name="Wilhelmsson P.K.I."/>
            <person name="Janitza P."/>
            <person name="Kern R."/>
            <person name="Heyl A."/>
            <person name="Rumpler F."/>
            <person name="Villalobos L.I.A.C."/>
            <person name="Clay J.M."/>
            <person name="Skokan R."/>
            <person name="Toyoda A."/>
            <person name="Suzuki Y."/>
            <person name="Kagoshima H."/>
            <person name="Schijlen E."/>
            <person name="Tajeshwar N."/>
            <person name="Catarino B."/>
            <person name="Hetherington A.J."/>
            <person name="Saltykova A."/>
            <person name="Bonnot C."/>
            <person name="Breuninger H."/>
            <person name="Symeonidi A."/>
            <person name="Radhakrishnan G.V."/>
            <person name="Van Nieuwerburgh F."/>
            <person name="Deforce D."/>
            <person name="Chang C."/>
            <person name="Karol K.G."/>
            <person name="Hedrich R."/>
            <person name="Ulvskov P."/>
            <person name="Glockner G."/>
            <person name="Delwiche C.F."/>
            <person name="Petrasek J."/>
            <person name="Van de Peer Y."/>
            <person name="Friml J."/>
            <person name="Beilby M."/>
            <person name="Dolan L."/>
            <person name="Kohara Y."/>
            <person name="Sugano S."/>
            <person name="Fujiyama A."/>
            <person name="Delaux P.-M."/>
            <person name="Quint M."/>
            <person name="TheiBen G."/>
            <person name="Hagemann M."/>
            <person name="Harholt J."/>
            <person name="Dunand C."/>
            <person name="Zachgo S."/>
            <person name="Langdale J."/>
            <person name="Maumus F."/>
            <person name="Straeten D.V.D."/>
            <person name="Gould S.B."/>
            <person name="Rensing S.A."/>
        </authorList>
    </citation>
    <scope>NUCLEOTIDE SEQUENCE [LARGE SCALE GENOMIC DNA]</scope>
    <source>
        <strain evidence="3 4">S276</strain>
    </source>
</reference>
<dbReference type="AlphaFoldDB" id="A0A388JRD2"/>
<dbReference type="EMBL" id="BFEA01000010">
    <property type="protein sequence ID" value="GBG60366.1"/>
    <property type="molecule type" value="Genomic_DNA"/>
</dbReference>
<feature type="region of interest" description="Disordered" evidence="1">
    <location>
        <begin position="1"/>
        <end position="41"/>
    </location>
</feature>
<feature type="domain" description="Reverse transcriptase" evidence="2">
    <location>
        <begin position="686"/>
        <end position="926"/>
    </location>
</feature>
<feature type="compositionally biased region" description="Low complexity" evidence="1">
    <location>
        <begin position="110"/>
        <end position="127"/>
    </location>
</feature>
<proteinExistence type="predicted"/>